<accession>A0A1H0FQ81</accession>
<dbReference type="AlphaFoldDB" id="A0A1H0FQ81"/>
<evidence type="ECO:0000313" key="1">
    <source>
        <dbReference type="EMBL" id="SDN96795.1"/>
    </source>
</evidence>
<evidence type="ECO:0000313" key="2">
    <source>
        <dbReference type="Proteomes" id="UP000199651"/>
    </source>
</evidence>
<dbReference type="PANTHER" id="PTHR35526:SF3">
    <property type="entry name" value="ANTI-SIGMA-F FACTOR RSBW"/>
    <property type="match status" value="1"/>
</dbReference>
<name>A0A1H0FQ81_9PSEU</name>
<dbReference type="STRING" id="504798.SAMN05421871_103407"/>
<organism evidence="1 2">
    <name type="scientific">Actinokineospora alba</name>
    <dbReference type="NCBI Taxonomy" id="504798"/>
    <lineage>
        <taxon>Bacteria</taxon>
        <taxon>Bacillati</taxon>
        <taxon>Actinomycetota</taxon>
        <taxon>Actinomycetes</taxon>
        <taxon>Pseudonocardiales</taxon>
        <taxon>Pseudonocardiaceae</taxon>
        <taxon>Actinokineospora</taxon>
    </lineage>
</organism>
<keyword evidence="2" id="KW-1185">Reference proteome</keyword>
<dbReference type="Gene3D" id="3.30.565.10">
    <property type="entry name" value="Histidine kinase-like ATPase, C-terminal domain"/>
    <property type="match status" value="1"/>
</dbReference>
<evidence type="ECO:0008006" key="3">
    <source>
        <dbReference type="Google" id="ProtNLM"/>
    </source>
</evidence>
<dbReference type="EMBL" id="FNJB01000001">
    <property type="protein sequence ID" value="SDN96795.1"/>
    <property type="molecule type" value="Genomic_DNA"/>
</dbReference>
<protein>
    <recommendedName>
        <fullName evidence="3">Anti-sigma regulatory factor (Ser/Thr protein kinase)</fullName>
    </recommendedName>
</protein>
<reference evidence="2" key="1">
    <citation type="submission" date="2016-10" db="EMBL/GenBank/DDBJ databases">
        <authorList>
            <person name="Varghese N."/>
            <person name="Submissions S."/>
        </authorList>
    </citation>
    <scope>NUCLEOTIDE SEQUENCE [LARGE SCALE GENOMIC DNA]</scope>
    <source>
        <strain evidence="2">IBRC-M 10655</strain>
    </source>
</reference>
<dbReference type="InterPro" id="IPR050267">
    <property type="entry name" value="Anti-sigma-factor_SerPK"/>
</dbReference>
<dbReference type="Proteomes" id="UP000199651">
    <property type="component" value="Unassembled WGS sequence"/>
</dbReference>
<dbReference type="CDD" id="cd16936">
    <property type="entry name" value="HATPase_RsbW-like"/>
    <property type="match status" value="1"/>
</dbReference>
<proteinExistence type="predicted"/>
<sequence>MIPENSDVRVTVVPLTVEQGAADFVRDWLDGLLDQWDPADRLRVMVVAEELIVNAHQHGTPPVVLRVVLIGSHDSTMLITAEDHDAEGYGEWQRGSGLLTVGALADRWGVDWRQDRKTVWAELYFPDEVDDTIATQRATDDD</sequence>
<dbReference type="InterPro" id="IPR036890">
    <property type="entry name" value="HATPase_C_sf"/>
</dbReference>
<gene>
    <name evidence="1" type="ORF">SAMN05192558_101464</name>
</gene>
<dbReference type="PANTHER" id="PTHR35526">
    <property type="entry name" value="ANTI-SIGMA-F FACTOR RSBW-RELATED"/>
    <property type="match status" value="1"/>
</dbReference>
<dbReference type="SUPFAM" id="SSF55874">
    <property type="entry name" value="ATPase domain of HSP90 chaperone/DNA topoisomerase II/histidine kinase"/>
    <property type="match status" value="1"/>
</dbReference>